<accession>A0A1X7LUS5</accession>
<dbReference type="Gene3D" id="3.30.700.10">
    <property type="entry name" value="Glycoprotein, Type 4 Pilin"/>
    <property type="match status" value="1"/>
</dbReference>
<organism evidence="5 6">
    <name type="scientific">Paraburkholderia susongensis</name>
    <dbReference type="NCBI Taxonomy" id="1515439"/>
    <lineage>
        <taxon>Bacteria</taxon>
        <taxon>Pseudomonadati</taxon>
        <taxon>Pseudomonadota</taxon>
        <taxon>Betaproteobacteria</taxon>
        <taxon>Burkholderiales</taxon>
        <taxon>Burkholderiaceae</taxon>
        <taxon>Paraburkholderia</taxon>
    </lineage>
</organism>
<comment type="similarity">
    <text evidence="1">Belongs to the N-Me-Phe pilin family.</text>
</comment>
<protein>
    <submittedName>
        <fullName evidence="5">Type IV pilus assembly protein PilA</fullName>
    </submittedName>
</protein>
<evidence type="ECO:0000313" key="6">
    <source>
        <dbReference type="Proteomes" id="UP000193228"/>
    </source>
</evidence>
<keyword evidence="4" id="KW-1133">Transmembrane helix</keyword>
<evidence type="ECO:0000313" key="5">
    <source>
        <dbReference type="EMBL" id="SMG57032.1"/>
    </source>
</evidence>
<sequence length="207" mass="21095">MIFTLPYSPYSQATPSSCCARGRSNWPARLARICARFGVGFTLIELMIVLAIVGVIAAYAIPAYQDYLARSRVGEGLSLAASARLAVAENAASGNAFSGGYASPPATRNVESIQIDDATGQITIAFTTRVAPAGANTLTLVPSVPDNADAPTARVALSQNAVQAGALTWECFANGKTASSLPAPGAGPAPGEAPTLAANLAPPECRS</sequence>
<keyword evidence="4" id="KW-0472">Membrane</keyword>
<feature type="transmembrane region" description="Helical" evidence="4">
    <location>
        <begin position="33"/>
        <end position="61"/>
    </location>
</feature>
<name>A0A1X7LUS5_9BURK</name>
<dbReference type="Proteomes" id="UP000193228">
    <property type="component" value="Unassembled WGS sequence"/>
</dbReference>
<dbReference type="InterPro" id="IPR012902">
    <property type="entry name" value="N_methyl_site"/>
</dbReference>
<dbReference type="SUPFAM" id="SSF54523">
    <property type="entry name" value="Pili subunits"/>
    <property type="match status" value="1"/>
</dbReference>
<reference evidence="6" key="1">
    <citation type="submission" date="2017-04" db="EMBL/GenBank/DDBJ databases">
        <authorList>
            <person name="Varghese N."/>
            <person name="Submissions S."/>
        </authorList>
    </citation>
    <scope>NUCLEOTIDE SEQUENCE [LARGE SCALE GENOMIC DNA]</scope>
    <source>
        <strain evidence="6">LMG 29540</strain>
    </source>
</reference>
<dbReference type="GO" id="GO:0009289">
    <property type="term" value="C:pilus"/>
    <property type="evidence" value="ECO:0007669"/>
    <property type="project" value="InterPro"/>
</dbReference>
<dbReference type="NCBIfam" id="TIGR02532">
    <property type="entry name" value="IV_pilin_GFxxxE"/>
    <property type="match status" value="1"/>
</dbReference>
<dbReference type="InterPro" id="IPR045584">
    <property type="entry name" value="Pilin-like"/>
</dbReference>
<gene>
    <name evidence="5" type="ORF">SAMN06265784_10946</name>
</gene>
<dbReference type="InterPro" id="IPR001082">
    <property type="entry name" value="Pilin"/>
</dbReference>
<evidence type="ECO:0000256" key="2">
    <source>
        <dbReference type="ARBA" id="ARBA00022481"/>
    </source>
</evidence>
<feature type="region of interest" description="Disordered" evidence="3">
    <location>
        <begin position="183"/>
        <end position="207"/>
    </location>
</feature>
<dbReference type="EMBL" id="FXAT01000009">
    <property type="protein sequence ID" value="SMG57032.1"/>
    <property type="molecule type" value="Genomic_DNA"/>
</dbReference>
<keyword evidence="4" id="KW-0812">Transmembrane</keyword>
<dbReference type="Pfam" id="PF00114">
    <property type="entry name" value="Pilin"/>
    <property type="match status" value="1"/>
</dbReference>
<keyword evidence="6" id="KW-1185">Reference proteome</keyword>
<dbReference type="AlphaFoldDB" id="A0A1X7LUS5"/>
<evidence type="ECO:0000256" key="4">
    <source>
        <dbReference type="SAM" id="Phobius"/>
    </source>
</evidence>
<dbReference type="Pfam" id="PF07963">
    <property type="entry name" value="N_methyl"/>
    <property type="match status" value="1"/>
</dbReference>
<feature type="compositionally biased region" description="Low complexity" evidence="3">
    <location>
        <begin position="183"/>
        <end position="198"/>
    </location>
</feature>
<dbReference type="OrthoDB" id="8607132at2"/>
<proteinExistence type="inferred from homology"/>
<dbReference type="STRING" id="1515439.SAMN06265784_10946"/>
<evidence type="ECO:0000256" key="3">
    <source>
        <dbReference type="SAM" id="MobiDB-lite"/>
    </source>
</evidence>
<keyword evidence="2" id="KW-0488">Methylation</keyword>
<evidence type="ECO:0000256" key="1">
    <source>
        <dbReference type="ARBA" id="ARBA00005233"/>
    </source>
</evidence>
<dbReference type="GO" id="GO:0007155">
    <property type="term" value="P:cell adhesion"/>
    <property type="evidence" value="ECO:0007669"/>
    <property type="project" value="InterPro"/>
</dbReference>
<dbReference type="RefSeq" id="WP_085487617.1">
    <property type="nucleotide sequence ID" value="NZ_FXAT01000009.1"/>
</dbReference>